<evidence type="ECO:0000313" key="1">
    <source>
        <dbReference type="EMBL" id="XAI70217.1"/>
    </source>
</evidence>
<dbReference type="EMBL" id="PP179319">
    <property type="protein sequence ID" value="XAI70217.1"/>
    <property type="molecule type" value="Genomic_DNA"/>
</dbReference>
<organism evidence="1">
    <name type="scientific">Pseudomonas phage Draal03</name>
    <dbReference type="NCBI Taxonomy" id="3138530"/>
    <lineage>
        <taxon>Viruses</taxon>
    </lineage>
</organism>
<name>A0AAU6W0S8_9VIRU</name>
<protein>
    <submittedName>
        <fullName evidence="1">Acetyltransferase</fullName>
    </submittedName>
</protein>
<accession>A0AAU6W0S8</accession>
<sequence length="178" mass="20160">MSVITKATTTQYLNALGYARRASYTAPEGDQRVQQIDSSLSNTDEYVTAIARAFWMQNARLTFPKQALHTGALMQYHEEVCHIRLVWESGLPLCIRPAASGGYIVLNGELMGLWSTVRGRGNWLLDHAINDGATRLSCFDIPHLVKLYRNRGFVDYRREANTNVPDKPDVIWMERNAT</sequence>
<gene>
    <name evidence="1" type="ORF">Draal03_00044</name>
</gene>
<proteinExistence type="predicted"/>
<reference evidence="1" key="1">
    <citation type="journal article" date="2024" name="J. Gen. Virol.">
        <title>Novel phages of Pseudomonas syringae unveil numerous potential auxiliary metabolic genes.</title>
        <authorList>
            <person name="Feltin C."/>
            <person name="Garneau J.R."/>
            <person name="Morris C.E."/>
            <person name="Berard A."/>
            <person name="Torres-Barcelo C."/>
        </authorList>
    </citation>
    <scope>NUCLEOTIDE SEQUENCE</scope>
</reference>